<evidence type="ECO:0000259" key="3">
    <source>
        <dbReference type="PROSITE" id="PS51898"/>
    </source>
</evidence>
<dbReference type="Proteomes" id="UP000242515">
    <property type="component" value="Unassembled WGS sequence"/>
</dbReference>
<proteinExistence type="predicted"/>
<keyword evidence="2" id="KW-0812">Transmembrane</keyword>
<dbReference type="STRING" id="988801.SAMN05216522_11219"/>
<dbReference type="EMBL" id="FOGC01000012">
    <property type="protein sequence ID" value="SER13216.1"/>
    <property type="molecule type" value="Genomic_DNA"/>
</dbReference>
<keyword evidence="1" id="KW-0233">DNA recombination</keyword>
<dbReference type="AlphaFoldDB" id="A0A1H9LP70"/>
<name>A0A1H9LP70_9GAMM</name>
<keyword evidence="5" id="KW-1185">Reference proteome</keyword>
<gene>
    <name evidence="4" type="ORF">SAMN05216522_11219</name>
</gene>
<dbReference type="PROSITE" id="PS51898">
    <property type="entry name" value="TYR_RECOMBINASE"/>
    <property type="match status" value="1"/>
</dbReference>
<evidence type="ECO:0000313" key="5">
    <source>
        <dbReference type="Proteomes" id="UP000242515"/>
    </source>
</evidence>
<keyword evidence="2" id="KW-1133">Transmembrane helix</keyword>
<dbReference type="Gene3D" id="1.10.443.10">
    <property type="entry name" value="Intergrase catalytic core"/>
    <property type="match status" value="1"/>
</dbReference>
<evidence type="ECO:0000256" key="1">
    <source>
        <dbReference type="ARBA" id="ARBA00023172"/>
    </source>
</evidence>
<evidence type="ECO:0000313" key="4">
    <source>
        <dbReference type="EMBL" id="SER13216.1"/>
    </source>
</evidence>
<organism evidence="4 5">
    <name type="scientific">Rosenbergiella nectarea</name>
    <dbReference type="NCBI Taxonomy" id="988801"/>
    <lineage>
        <taxon>Bacteria</taxon>
        <taxon>Pseudomonadati</taxon>
        <taxon>Pseudomonadota</taxon>
        <taxon>Gammaproteobacteria</taxon>
        <taxon>Enterobacterales</taxon>
        <taxon>Erwiniaceae</taxon>
        <taxon>Rosenbergiella</taxon>
    </lineage>
</organism>
<dbReference type="GO" id="GO:0015074">
    <property type="term" value="P:DNA integration"/>
    <property type="evidence" value="ECO:0007669"/>
    <property type="project" value="InterPro"/>
</dbReference>
<evidence type="ECO:0000256" key="2">
    <source>
        <dbReference type="SAM" id="Phobius"/>
    </source>
</evidence>
<dbReference type="InterPro" id="IPR002104">
    <property type="entry name" value="Integrase_catalytic"/>
</dbReference>
<reference evidence="5" key="1">
    <citation type="submission" date="2016-10" db="EMBL/GenBank/DDBJ databases">
        <authorList>
            <person name="Varghese N."/>
            <person name="Submissions S."/>
        </authorList>
    </citation>
    <scope>NUCLEOTIDE SEQUENCE [LARGE SCALE GENOMIC DNA]</scope>
    <source>
        <strain evidence="5">8N4</strain>
    </source>
</reference>
<dbReference type="Pfam" id="PF00589">
    <property type="entry name" value="Phage_integrase"/>
    <property type="match status" value="1"/>
</dbReference>
<dbReference type="GO" id="GO:0006310">
    <property type="term" value="P:DNA recombination"/>
    <property type="evidence" value="ECO:0007669"/>
    <property type="project" value="UniProtKB-KW"/>
</dbReference>
<keyword evidence="2" id="KW-0472">Membrane</keyword>
<dbReference type="InterPro" id="IPR011010">
    <property type="entry name" value="DNA_brk_join_enz"/>
</dbReference>
<protein>
    <submittedName>
        <fullName evidence="4">Integrase/recombinase XerD</fullName>
    </submittedName>
</protein>
<feature type="domain" description="Tyr recombinase" evidence="3">
    <location>
        <begin position="1"/>
        <end position="94"/>
    </location>
</feature>
<feature type="transmembrane region" description="Helical" evidence="2">
    <location>
        <begin position="12"/>
        <end position="35"/>
    </location>
</feature>
<dbReference type="SUPFAM" id="SSF56349">
    <property type="entry name" value="DNA breaking-rejoining enzymes"/>
    <property type="match status" value="1"/>
</dbReference>
<sequence length="112" mass="12095">MRTLAVPDCRALFLAMDGLAGFTANGITLAVVPYLRAAGIEKGSCHLFRHAMATQMLENGADLRWIQVMLGHLSVESTQISTQVSIKSLLAVHGSTHPAKQREEGYSDSVDI</sequence>
<accession>A0A1H9LP70</accession>
<dbReference type="InterPro" id="IPR013762">
    <property type="entry name" value="Integrase-like_cat_sf"/>
</dbReference>
<dbReference type="GO" id="GO:0003677">
    <property type="term" value="F:DNA binding"/>
    <property type="evidence" value="ECO:0007669"/>
    <property type="project" value="InterPro"/>
</dbReference>